<evidence type="ECO:0000313" key="1">
    <source>
        <dbReference type="EMBL" id="AIA83902.1"/>
    </source>
</evidence>
<dbReference type="GO" id="GO:0005576">
    <property type="term" value="C:extracellular region"/>
    <property type="evidence" value="ECO:0007669"/>
    <property type="project" value="InterPro"/>
</dbReference>
<accession>A0A060BMX6</accession>
<dbReference type="Gene3D" id="3.90.1330.10">
    <property type="entry name" value="Alpha-glucuronidase, C-terminal domain"/>
    <property type="match status" value="1"/>
</dbReference>
<proteinExistence type="predicted"/>
<dbReference type="InterPro" id="IPR017853">
    <property type="entry name" value="GH"/>
</dbReference>
<dbReference type="AlphaFoldDB" id="A0A060BMX6"/>
<dbReference type="GO" id="GO:0045493">
    <property type="term" value="P:xylan catabolic process"/>
    <property type="evidence" value="ECO:0007669"/>
    <property type="project" value="InterPro"/>
</dbReference>
<protein>
    <submittedName>
        <fullName evidence="1">CAZy families GH67 protein</fullName>
    </submittedName>
</protein>
<dbReference type="GO" id="GO:0046559">
    <property type="term" value="F:alpha-glucuronidase activity"/>
    <property type="evidence" value="ECO:0007669"/>
    <property type="project" value="InterPro"/>
</dbReference>
<reference evidence="1" key="1">
    <citation type="journal article" date="2013" name="Environ. Microbiol.">
        <title>Seasonally variable intestinal metagenomes of the red palm weevil (Rhynchophorus ferrugineus).</title>
        <authorList>
            <person name="Jia S."/>
            <person name="Zhang X."/>
            <person name="Zhang G."/>
            <person name="Yin A."/>
            <person name="Zhang S."/>
            <person name="Li F."/>
            <person name="Wang L."/>
            <person name="Zhao D."/>
            <person name="Yun Q."/>
            <person name="Tala"/>
            <person name="Wang J."/>
            <person name="Sun G."/>
            <person name="Baabdullah M."/>
            <person name="Yu X."/>
            <person name="Hu S."/>
            <person name="Al-Mssallem I.S."/>
            <person name="Yu J."/>
        </authorList>
    </citation>
    <scope>NUCLEOTIDE SEQUENCE</scope>
</reference>
<sequence length="50" mass="5801">MQQEEARWWRDASIAFWQSVNGLPLPEGAREPGHSLETYREMQFPEAPGN</sequence>
<name>A0A060BMX6_9PROT</name>
<dbReference type="SUPFAM" id="SSF51445">
    <property type="entry name" value="(Trans)glycosidases"/>
    <property type="match status" value="1"/>
</dbReference>
<organism evidence="1">
    <name type="scientific">uncultured Hirschia sp</name>
    <dbReference type="NCBI Taxonomy" id="543125"/>
    <lineage>
        <taxon>Bacteria</taxon>
        <taxon>Pseudomonadati</taxon>
        <taxon>Pseudomonadota</taxon>
        <taxon>Alphaproteobacteria</taxon>
        <taxon>Hyphomonadales</taxon>
        <taxon>Hyphomonadaceae</taxon>
        <taxon>Hirschia</taxon>
        <taxon>environmental samples</taxon>
    </lineage>
</organism>
<dbReference type="InterPro" id="IPR037054">
    <property type="entry name" value="A-glucoronidase_C_sf"/>
</dbReference>
<dbReference type="EMBL" id="KF116657">
    <property type="protein sequence ID" value="AIA83902.1"/>
    <property type="molecule type" value="Genomic_DNA"/>
</dbReference>